<feature type="region of interest" description="Disordered" evidence="2">
    <location>
        <begin position="313"/>
        <end position="365"/>
    </location>
</feature>
<feature type="compositionally biased region" description="Polar residues" evidence="2">
    <location>
        <begin position="397"/>
        <end position="416"/>
    </location>
</feature>
<feature type="compositionally biased region" description="Polar residues" evidence="2">
    <location>
        <begin position="236"/>
        <end position="247"/>
    </location>
</feature>
<keyword evidence="4" id="KW-1185">Reference proteome</keyword>
<organism evidence="3 4">
    <name type="scientific">Verticillium dahliae (strain VdLs.17 / ATCC MYA-4575 / FGSC 10137)</name>
    <name type="common">Verticillium wilt</name>
    <dbReference type="NCBI Taxonomy" id="498257"/>
    <lineage>
        <taxon>Eukaryota</taxon>
        <taxon>Fungi</taxon>
        <taxon>Dikarya</taxon>
        <taxon>Ascomycota</taxon>
        <taxon>Pezizomycotina</taxon>
        <taxon>Sordariomycetes</taxon>
        <taxon>Hypocreomycetidae</taxon>
        <taxon>Glomerellales</taxon>
        <taxon>Plectosphaerellaceae</taxon>
        <taxon>Verticillium</taxon>
    </lineage>
</organism>
<feature type="coiled-coil region" evidence="1">
    <location>
        <begin position="890"/>
        <end position="917"/>
    </location>
</feature>
<evidence type="ECO:0000313" key="4">
    <source>
        <dbReference type="Proteomes" id="UP000001611"/>
    </source>
</evidence>
<feature type="region of interest" description="Disordered" evidence="2">
    <location>
        <begin position="1134"/>
        <end position="1155"/>
    </location>
</feature>
<evidence type="ECO:0000256" key="2">
    <source>
        <dbReference type="SAM" id="MobiDB-lite"/>
    </source>
</evidence>
<evidence type="ECO:0000313" key="3">
    <source>
        <dbReference type="EMBL" id="EGY14375.1"/>
    </source>
</evidence>
<accession>G2X5N4</accession>
<feature type="region of interest" description="Disordered" evidence="2">
    <location>
        <begin position="1"/>
        <end position="46"/>
    </location>
</feature>
<feature type="compositionally biased region" description="Polar residues" evidence="2">
    <location>
        <begin position="268"/>
        <end position="278"/>
    </location>
</feature>
<feature type="coiled-coil region" evidence="1">
    <location>
        <begin position="647"/>
        <end position="681"/>
    </location>
</feature>
<dbReference type="OrthoDB" id="4848543at2759"/>
<reference evidence="3 4" key="1">
    <citation type="submission" date="2008-03" db="EMBL/GenBank/DDBJ databases">
        <title>The Genome Sequence of Verticillium dahliae VdLs.17.</title>
        <authorList>
            <consortium name="The Broad Institute Genome Sequencing Platform"/>
            <person name="Ma L.-J.J."/>
            <person name="Klosterman S.J."/>
            <person name="Subbarao K."/>
            <person name="Dobinson K."/>
            <person name="Veronese P."/>
            <person name="Kang S."/>
            <person name="Gold S.E."/>
            <person name="Young S."/>
            <person name="Jaffe D."/>
            <person name="Gnerre S."/>
            <person name="Berlin A."/>
            <person name="Heiman D."/>
            <person name="Hepburn T."/>
            <person name="Sykes S."/>
            <person name="Alvarado L."/>
            <person name="Kodira C.D."/>
            <person name="Lander E."/>
            <person name="Galagan J."/>
            <person name="Nusbaum C."/>
            <person name="Birren B."/>
        </authorList>
    </citation>
    <scope>NUCLEOTIDE SEQUENCE [LARGE SCALE GENOMIC DNA]</scope>
    <source>
        <strain evidence="4">VdLs.17 / ATCC MYA-4575 / FGSC 10137</strain>
    </source>
</reference>
<dbReference type="eggNOG" id="ENOG502RKST">
    <property type="taxonomic scope" value="Eukaryota"/>
</dbReference>
<dbReference type="KEGG" id="vda:VDAG_05539"/>
<feature type="region of interest" description="Disordered" evidence="2">
    <location>
        <begin position="121"/>
        <end position="155"/>
    </location>
</feature>
<feature type="region of interest" description="Disordered" evidence="2">
    <location>
        <begin position="62"/>
        <end position="85"/>
    </location>
</feature>
<proteinExistence type="predicted"/>
<feature type="compositionally biased region" description="Polar residues" evidence="2">
    <location>
        <begin position="16"/>
        <end position="28"/>
    </location>
</feature>
<name>G2X5N4_VERDV</name>
<dbReference type="GeneID" id="20707002"/>
<protein>
    <submittedName>
        <fullName evidence="3">Uncharacterized protein</fullName>
    </submittedName>
</protein>
<feature type="compositionally biased region" description="Basic and acidic residues" evidence="2">
    <location>
        <begin position="1134"/>
        <end position="1153"/>
    </location>
</feature>
<feature type="region of interest" description="Disordered" evidence="2">
    <location>
        <begin position="387"/>
        <end position="443"/>
    </location>
</feature>
<feature type="coiled-coil region" evidence="1">
    <location>
        <begin position="1011"/>
        <end position="1075"/>
    </location>
</feature>
<dbReference type="RefSeq" id="XP_009650729.1">
    <property type="nucleotide sequence ID" value="XM_009652434.1"/>
</dbReference>
<feature type="compositionally biased region" description="Polar residues" evidence="2">
    <location>
        <begin position="121"/>
        <end position="130"/>
    </location>
</feature>
<feature type="compositionally biased region" description="Polar residues" evidence="2">
    <location>
        <begin position="200"/>
        <end position="212"/>
    </location>
</feature>
<keyword evidence="1" id="KW-0175">Coiled coil</keyword>
<feature type="compositionally biased region" description="Polar residues" evidence="2">
    <location>
        <begin position="313"/>
        <end position="325"/>
    </location>
</feature>
<dbReference type="STRING" id="498257.G2X5N4"/>
<feature type="coiled-coil region" evidence="1">
    <location>
        <begin position="823"/>
        <end position="850"/>
    </location>
</feature>
<dbReference type="HOGENOM" id="CLU_005703_0_0_1"/>
<dbReference type="EMBL" id="DS572704">
    <property type="protein sequence ID" value="EGY14375.1"/>
    <property type="molecule type" value="Genomic_DNA"/>
</dbReference>
<dbReference type="OMA" id="TRSKKHW"/>
<feature type="compositionally biased region" description="Acidic residues" evidence="2">
    <location>
        <begin position="1323"/>
        <end position="1332"/>
    </location>
</feature>
<gene>
    <name evidence="3" type="ORF">VDAG_05539</name>
</gene>
<evidence type="ECO:0000256" key="1">
    <source>
        <dbReference type="SAM" id="Coils"/>
    </source>
</evidence>
<sequence>MLSPSLLGAHCGPGPTASQVSSDVSKNASVIPGSSDRKASPVQQCDEEIEESILVEDSQMKCPRTAQSNDTPGAVNTIPGGSDGAIEKQSLKAGQVKRFTKPATSLESVVDDTGYSFQAAPSFSRDQFSGPQAKPYVPTAQDERQPKSNISAAQNSGVDFIVSDPQTMGVDETTHLTTEPVAGQPAPVLMKTVVEHLPSDSFTRPRSLSSPKCINKAPEPREEALAPGVSRYFSGYGSSEARNTSRPLSGPGLQPNSTEDHDRHPNFSAGSPLQPTEQCSKDRSIHRDDHLHSIEQQTPSIPETNSRSLKIATTSTKFRNSGASTEHSDRLTRGRVDHSPRGYKPDVQLHHSPGRMRFPQNCPDTPAPPEAAMADLAMPSARKMKNVDYDSRRSGHAHQTSRPVCSIKPSSPSAYSAMSRDSNTSRRRDSAVEKSKYRSDSRAEMQKTFAEWTARLEDSERKEKKLSAKLQLQAALMSGKCDTIERKEAEVAAMRERIEVGKRQLIKCGRERDSIAADYDQLHADTQDLQQKYKQVQAEVKEMQCKKAQADEEVQRLKNEIEEHKSRYGKMATRLADYKMRFNEALDEQQRFYRHQKAFVDRAILDAEEMKRKSHDESERAIARGELVRDDLSKALEACRAFSRRESDTVNATLRDIEAKLQDTQQQLLQEVERSNNLESQLDDQNQHDKLSESFRAGMEQILAQIASDKELTKAEESDLLLKRQAVSSRDQELQRRDEMINGLTAVLKGHFDELGAALRTTNTSQVDLRHSMTQFQESIQNQLSTQLEGHCFREADMRQELIEMAEEKTQCATLLDVRYRQLKEVELSHEKKTEEAQGLRLQIASLESTANQEATMADDIAELRQALSNKDAQSTILQQQIQDLNVTHQNEIALLKKNMELEISRLQEEANVKTLKICDMESQLRDQAEMRQKDTGDIKESLANIHESLQQKREEPLRSIVSDTIDAAMQTEYRGTTNSGCDVVFEDTIVVRSDVRNEQDASPRHVPTLEQDATAETARLRRDLVDAEQRIANLTHRLKSPSQSPMDNNALNRLKQTNNELLVAKQQLRILEERAVDVEGMNEQFQTMLAIQRVLHHTHQSCLAETEAAETRMSNTVGPAPVRQFDLESVSLEHSKPRGDEQNSSQHDHDNDVSPTAVVVQLREKRIVLRTPSQSEACEALQKVSNDEERTQRRVMGPTKSILRRRPTTDSKVFEPISGGPFKFTPAIRKSGLPSGLRAYDQPVVGHVKTFDHVADNRAMTRSLQSSAMGHHARFRESGLLSPIERQRRELQAPGPSLQAIKGKRPGQFESVTESKRPRVDDDIEDVTEAEEVSRHFSTKPGSSGATAGPKLCPAEQRDRPRKVTKTYSKLNPVKETMAVS</sequence>
<feature type="compositionally biased region" description="Basic and acidic residues" evidence="2">
    <location>
        <begin position="423"/>
        <end position="443"/>
    </location>
</feature>
<feature type="region of interest" description="Disordered" evidence="2">
    <location>
        <begin position="200"/>
        <end position="285"/>
    </location>
</feature>
<feature type="compositionally biased region" description="Basic and acidic residues" evidence="2">
    <location>
        <begin position="326"/>
        <end position="349"/>
    </location>
</feature>
<dbReference type="Proteomes" id="UP000001611">
    <property type="component" value="Chromosome 2"/>
</dbReference>
<dbReference type="InParanoid" id="G2X5N4"/>
<feature type="region of interest" description="Disordered" evidence="2">
    <location>
        <begin position="1294"/>
        <end position="1382"/>
    </location>
</feature>